<evidence type="ECO:0000256" key="6">
    <source>
        <dbReference type="ARBA" id="ARBA00022833"/>
    </source>
</evidence>
<dbReference type="SUPFAM" id="SSF53187">
    <property type="entry name" value="Zn-dependent exopeptidases"/>
    <property type="match status" value="1"/>
</dbReference>
<keyword evidence="1" id="KW-0031">Aminopeptidase</keyword>
<proteinExistence type="predicted"/>
<dbReference type="InterPro" id="IPR007484">
    <property type="entry name" value="Peptidase_M28"/>
</dbReference>
<evidence type="ECO:0000256" key="5">
    <source>
        <dbReference type="ARBA" id="ARBA00022801"/>
    </source>
</evidence>
<gene>
    <name evidence="8" type="ORF">ENX07_05250</name>
</gene>
<dbReference type="EMBL" id="DTMQ01000036">
    <property type="protein sequence ID" value="HGE99460.1"/>
    <property type="molecule type" value="Genomic_DNA"/>
</dbReference>
<dbReference type="Pfam" id="PF04389">
    <property type="entry name" value="Peptidase_M28"/>
    <property type="match status" value="1"/>
</dbReference>
<dbReference type="PANTHER" id="PTHR12147">
    <property type="entry name" value="METALLOPEPTIDASE M28 FAMILY MEMBER"/>
    <property type="match status" value="1"/>
</dbReference>
<name>A0A7C3Z250_UNCW3</name>
<protein>
    <submittedName>
        <fullName evidence="8">Zn-dependent exopeptidase M28</fullName>
    </submittedName>
</protein>
<evidence type="ECO:0000256" key="3">
    <source>
        <dbReference type="ARBA" id="ARBA00022723"/>
    </source>
</evidence>
<keyword evidence="4" id="KW-0732">Signal</keyword>
<evidence type="ECO:0000256" key="1">
    <source>
        <dbReference type="ARBA" id="ARBA00022438"/>
    </source>
</evidence>
<dbReference type="GO" id="GO:0004177">
    <property type="term" value="F:aminopeptidase activity"/>
    <property type="evidence" value="ECO:0007669"/>
    <property type="project" value="UniProtKB-KW"/>
</dbReference>
<dbReference type="GO" id="GO:0008235">
    <property type="term" value="F:metalloexopeptidase activity"/>
    <property type="evidence" value="ECO:0007669"/>
    <property type="project" value="InterPro"/>
</dbReference>
<dbReference type="InterPro" id="IPR045175">
    <property type="entry name" value="M28_fam"/>
</dbReference>
<comment type="caution">
    <text evidence="8">The sequence shown here is derived from an EMBL/GenBank/DDBJ whole genome shotgun (WGS) entry which is preliminary data.</text>
</comment>
<sequence>MIKLFFLLFLLNPKEEMKYYPRKPEGDYQIPLNPVIFRSKVPRFDYPNFDTLIQEMVNKVSSDTILSFVFRLQNFRTRHSSTDSAFACANFIRDKFLSYGLDSVYFQSFRSDFAPNVIGIKRGTEPDSVYLVICAHFDSYATIEWAPGADDNGSGTACVLEAARILREYQFQKNIRFIAFSGEEEGLLGSAHYCSLARYVARDSIIGAVNIDMIAYTVVNRDSCSVIGKPSNPGCAPLVDYFIQCANIYTNLKCQRQIVDRPRSDHASFNRYGYIAIHVRENLNVYNPFYHTTGDTIGGGFNDLNFVTEIAKSSLATIASLAQLIPVGIGEERLITNNSYSPSPSYLYNIFGQRITKGTLPSGIYFYPTKMLNRFGKVVKLR</sequence>
<evidence type="ECO:0000259" key="7">
    <source>
        <dbReference type="Pfam" id="PF04389"/>
    </source>
</evidence>
<dbReference type="PANTHER" id="PTHR12147:SF56">
    <property type="entry name" value="AMINOPEPTIDASE YDR415C-RELATED"/>
    <property type="match status" value="1"/>
</dbReference>
<reference evidence="8" key="1">
    <citation type="journal article" date="2020" name="mSystems">
        <title>Genome- and Community-Level Interaction Insights into Carbon Utilization and Element Cycling Functions of Hydrothermarchaeota in Hydrothermal Sediment.</title>
        <authorList>
            <person name="Zhou Z."/>
            <person name="Liu Y."/>
            <person name="Xu W."/>
            <person name="Pan J."/>
            <person name="Luo Z.H."/>
            <person name="Li M."/>
        </authorList>
    </citation>
    <scope>NUCLEOTIDE SEQUENCE [LARGE SCALE GENOMIC DNA]</scope>
    <source>
        <strain evidence="8">SpSt-906</strain>
    </source>
</reference>
<dbReference type="GO" id="GO:0006508">
    <property type="term" value="P:proteolysis"/>
    <property type="evidence" value="ECO:0007669"/>
    <property type="project" value="UniProtKB-KW"/>
</dbReference>
<dbReference type="AlphaFoldDB" id="A0A7C3Z250"/>
<evidence type="ECO:0000313" key="8">
    <source>
        <dbReference type="EMBL" id="HGE99460.1"/>
    </source>
</evidence>
<keyword evidence="2" id="KW-0645">Protease</keyword>
<evidence type="ECO:0000256" key="2">
    <source>
        <dbReference type="ARBA" id="ARBA00022670"/>
    </source>
</evidence>
<keyword evidence="3" id="KW-0479">Metal-binding</keyword>
<dbReference type="GO" id="GO:0046872">
    <property type="term" value="F:metal ion binding"/>
    <property type="evidence" value="ECO:0007669"/>
    <property type="project" value="UniProtKB-KW"/>
</dbReference>
<organism evidence="8">
    <name type="scientific">candidate division WOR-3 bacterium</name>
    <dbReference type="NCBI Taxonomy" id="2052148"/>
    <lineage>
        <taxon>Bacteria</taxon>
        <taxon>Bacteria division WOR-3</taxon>
    </lineage>
</organism>
<accession>A0A7C3Z250</accession>
<keyword evidence="5" id="KW-0378">Hydrolase</keyword>
<feature type="domain" description="Peptidase M28" evidence="7">
    <location>
        <begin position="116"/>
        <end position="297"/>
    </location>
</feature>
<keyword evidence="6" id="KW-0862">Zinc</keyword>
<dbReference type="Gene3D" id="3.40.630.10">
    <property type="entry name" value="Zn peptidases"/>
    <property type="match status" value="1"/>
</dbReference>
<evidence type="ECO:0000256" key="4">
    <source>
        <dbReference type="ARBA" id="ARBA00022729"/>
    </source>
</evidence>